<evidence type="ECO:0000313" key="5">
    <source>
        <dbReference type="EMBL" id="MCG2589846.1"/>
    </source>
</evidence>
<dbReference type="Proteomes" id="UP001165366">
    <property type="component" value="Unassembled WGS sequence"/>
</dbReference>
<dbReference type="InterPro" id="IPR023210">
    <property type="entry name" value="NADP_OxRdtase_dom"/>
</dbReference>
<evidence type="ECO:0000256" key="1">
    <source>
        <dbReference type="ARBA" id="ARBA00007905"/>
    </source>
</evidence>
<keyword evidence="3" id="KW-0560">Oxidoreductase</keyword>
<dbReference type="PRINTS" id="PR00069">
    <property type="entry name" value="ALDKETRDTASE"/>
</dbReference>
<protein>
    <submittedName>
        <fullName evidence="5">Aldo/keto reductase</fullName>
    </submittedName>
</protein>
<dbReference type="PROSITE" id="PS00062">
    <property type="entry name" value="ALDOKETO_REDUCTASE_2"/>
    <property type="match status" value="1"/>
</dbReference>
<dbReference type="InterPro" id="IPR020471">
    <property type="entry name" value="AKR"/>
</dbReference>
<evidence type="ECO:0000256" key="2">
    <source>
        <dbReference type="ARBA" id="ARBA00022857"/>
    </source>
</evidence>
<evidence type="ECO:0000259" key="4">
    <source>
        <dbReference type="Pfam" id="PF00248"/>
    </source>
</evidence>
<proteinExistence type="inferred from homology"/>
<comment type="similarity">
    <text evidence="1">Belongs to the aldo/keto reductase family.</text>
</comment>
<reference evidence="5" key="1">
    <citation type="submission" date="2022-01" db="EMBL/GenBank/DDBJ databases">
        <authorList>
            <person name="Wang Y."/>
        </authorList>
    </citation>
    <scope>NUCLEOTIDE SEQUENCE</scope>
    <source>
        <strain evidence="5">WB101</strain>
    </source>
</reference>
<comment type="caution">
    <text evidence="5">The sequence shown here is derived from an EMBL/GenBank/DDBJ whole genome shotgun (WGS) entry which is preliminary data.</text>
</comment>
<dbReference type="PANTHER" id="PTHR43827:SF3">
    <property type="entry name" value="NADP-DEPENDENT OXIDOREDUCTASE DOMAIN-CONTAINING PROTEIN"/>
    <property type="match status" value="1"/>
</dbReference>
<evidence type="ECO:0000313" key="6">
    <source>
        <dbReference type="Proteomes" id="UP001165366"/>
    </source>
</evidence>
<dbReference type="InterPro" id="IPR018170">
    <property type="entry name" value="Aldo/ket_reductase_CS"/>
</dbReference>
<feature type="domain" description="NADP-dependent oxidoreductase" evidence="4">
    <location>
        <begin position="11"/>
        <end position="245"/>
    </location>
</feature>
<reference evidence="5" key="2">
    <citation type="submission" date="2024-05" db="EMBL/GenBank/DDBJ databases">
        <title>Rhodohalobacter halophilus gen. nov., sp. nov., a moderately halophilic member of the family Balneolaceae.</title>
        <authorList>
            <person name="Xia J."/>
        </authorList>
    </citation>
    <scope>NUCLEOTIDE SEQUENCE</scope>
    <source>
        <strain evidence="5">WB101</strain>
    </source>
</reference>
<dbReference type="PANTHER" id="PTHR43827">
    <property type="entry name" value="2,5-DIKETO-D-GLUCONIC ACID REDUCTASE"/>
    <property type="match status" value="1"/>
</dbReference>
<keyword evidence="6" id="KW-1185">Reference proteome</keyword>
<dbReference type="SUPFAM" id="SSF51430">
    <property type="entry name" value="NAD(P)-linked oxidoreductase"/>
    <property type="match status" value="1"/>
</dbReference>
<name>A0ABS9KG77_9BACT</name>
<evidence type="ECO:0000256" key="3">
    <source>
        <dbReference type="ARBA" id="ARBA00023002"/>
    </source>
</evidence>
<organism evidence="5 6">
    <name type="scientific">Rhodohalobacter sulfatireducens</name>
    <dbReference type="NCBI Taxonomy" id="2911366"/>
    <lineage>
        <taxon>Bacteria</taxon>
        <taxon>Pseudomonadati</taxon>
        <taxon>Balneolota</taxon>
        <taxon>Balneolia</taxon>
        <taxon>Balneolales</taxon>
        <taxon>Balneolaceae</taxon>
        <taxon>Rhodohalobacter</taxon>
    </lineage>
</organism>
<dbReference type="Gene3D" id="3.20.20.100">
    <property type="entry name" value="NADP-dependent oxidoreductase domain"/>
    <property type="match status" value="1"/>
</dbReference>
<dbReference type="Pfam" id="PF00248">
    <property type="entry name" value="Aldo_ket_red"/>
    <property type="match status" value="1"/>
</dbReference>
<accession>A0ABS9KG77</accession>
<dbReference type="PIRSF" id="PIRSF000097">
    <property type="entry name" value="AKR"/>
    <property type="match status" value="1"/>
</dbReference>
<gene>
    <name evidence="5" type="ORF">L6773_14795</name>
</gene>
<dbReference type="InterPro" id="IPR036812">
    <property type="entry name" value="NAD(P)_OxRdtase_dom_sf"/>
</dbReference>
<dbReference type="PROSITE" id="PS00798">
    <property type="entry name" value="ALDOKETO_REDUCTASE_1"/>
    <property type="match status" value="1"/>
</dbReference>
<keyword evidence="2" id="KW-0521">NADP</keyword>
<sequence length="256" mass="29075">MPILGFGTLYLRDELGVRSVSEAISLGYRLIDTATIYGNEEAVGGGIKRSGVNREELFVTSKLWVDDSGYESTKKAFETSLTKLGLDYLDLYLIHRPRGDVHGTWRAMEELYKDGKIKAIGVSNFTPEQINDLIDNFSVKPAVNQIETHAFFLQADELEFLNEHNIQHEAWSPLAQGRNGYFTNPTLAKIGEKYGKSNAQVALRWHYQRGIVAIPRTQQKAHMEENLNIFDFELDESDMQAIAALDLNKTQFPEWE</sequence>
<dbReference type="EMBL" id="JAKLWS010000022">
    <property type="protein sequence ID" value="MCG2589846.1"/>
    <property type="molecule type" value="Genomic_DNA"/>
</dbReference>